<evidence type="ECO:0000256" key="2">
    <source>
        <dbReference type="ARBA" id="ARBA00022475"/>
    </source>
</evidence>
<keyword evidence="2" id="KW-1003">Cell membrane</keyword>
<proteinExistence type="predicted"/>
<feature type="non-terminal residue" evidence="12">
    <location>
        <position position="1"/>
    </location>
</feature>
<protein>
    <recommendedName>
        <fullName evidence="11">Receptor ligand binding region domain-containing protein</fullName>
    </recommendedName>
</protein>
<dbReference type="PRINTS" id="PR00248">
    <property type="entry name" value="GPCRMGR"/>
</dbReference>
<keyword evidence="13" id="KW-1185">Reference proteome</keyword>
<keyword evidence="9" id="KW-0325">Glycoprotein</keyword>
<dbReference type="InterPro" id="IPR001828">
    <property type="entry name" value="ANF_lig-bd_rcpt"/>
</dbReference>
<evidence type="ECO:0000256" key="6">
    <source>
        <dbReference type="ARBA" id="ARBA00023040"/>
    </source>
</evidence>
<keyword evidence="6" id="KW-0297">G-protein coupled receptor</keyword>
<gene>
    <name evidence="12" type="ORF">DBR06_SOUSAS2110100</name>
</gene>
<comment type="subcellular location">
    <subcellularLocation>
        <location evidence="1">Cell membrane</location>
        <topology evidence="1">Multi-pass membrane protein</topology>
    </subcellularLocation>
</comment>
<dbReference type="GO" id="GO:0004930">
    <property type="term" value="F:G protein-coupled receptor activity"/>
    <property type="evidence" value="ECO:0007669"/>
    <property type="project" value="UniProtKB-KW"/>
</dbReference>
<dbReference type="InterPro" id="IPR000337">
    <property type="entry name" value="GPCR_3"/>
</dbReference>
<dbReference type="GO" id="GO:0005886">
    <property type="term" value="C:plasma membrane"/>
    <property type="evidence" value="ECO:0007669"/>
    <property type="project" value="UniProtKB-SubCell"/>
</dbReference>
<evidence type="ECO:0000256" key="1">
    <source>
        <dbReference type="ARBA" id="ARBA00004651"/>
    </source>
</evidence>
<evidence type="ECO:0000256" key="9">
    <source>
        <dbReference type="ARBA" id="ARBA00023180"/>
    </source>
</evidence>
<evidence type="ECO:0000256" key="5">
    <source>
        <dbReference type="ARBA" id="ARBA00022989"/>
    </source>
</evidence>
<reference evidence="12 13" key="1">
    <citation type="journal article" date="2018" name="Genomics">
        <title>Molecular footprints of inshore aquatic adaptation in Indo-Pacific humpback dolphin (Sousa chinensis).</title>
        <authorList>
            <person name="Ming Y."/>
            <person name="Jian J."/>
            <person name="Yu F."/>
            <person name="Yu X."/>
            <person name="Wang J."/>
            <person name="Liu W."/>
        </authorList>
    </citation>
    <scope>NUCLEOTIDE SEQUENCE [LARGE SCALE GENOMIC DNA]</scope>
    <source>
        <strain evidence="12">MY-2018</strain>
        <tissue evidence="12">Skin</tissue>
    </source>
</reference>
<keyword evidence="3" id="KW-0812">Transmembrane</keyword>
<organism evidence="12 13">
    <name type="scientific">Sousa chinensis</name>
    <name type="common">Indo-pacific humpbacked dolphin</name>
    <name type="synonym">Steno chinensis</name>
    <dbReference type="NCBI Taxonomy" id="103600"/>
    <lineage>
        <taxon>Eukaryota</taxon>
        <taxon>Metazoa</taxon>
        <taxon>Chordata</taxon>
        <taxon>Craniata</taxon>
        <taxon>Vertebrata</taxon>
        <taxon>Euteleostomi</taxon>
        <taxon>Mammalia</taxon>
        <taxon>Eutheria</taxon>
        <taxon>Laurasiatheria</taxon>
        <taxon>Artiodactyla</taxon>
        <taxon>Whippomorpha</taxon>
        <taxon>Cetacea</taxon>
        <taxon>Odontoceti</taxon>
        <taxon>Delphinidae</taxon>
        <taxon>Sousa</taxon>
    </lineage>
</organism>
<dbReference type="PANTHER" id="PTHR24061:SF3">
    <property type="entry name" value="TASTE RECEPTOR TYPE 1 MEMBER 1"/>
    <property type="match status" value="1"/>
</dbReference>
<feature type="domain" description="Receptor ligand binding region" evidence="11">
    <location>
        <begin position="1"/>
        <end position="173"/>
    </location>
</feature>
<dbReference type="Proteomes" id="UP000295264">
    <property type="component" value="Unassembled WGS sequence"/>
</dbReference>
<dbReference type="PANTHER" id="PTHR24061">
    <property type="entry name" value="CALCIUM-SENSING RECEPTOR-RELATED"/>
    <property type="match status" value="1"/>
</dbReference>
<evidence type="ECO:0000313" key="12">
    <source>
        <dbReference type="EMBL" id="TEA39343.1"/>
    </source>
</evidence>
<dbReference type="EMBL" id="QWLN02004155">
    <property type="protein sequence ID" value="TEA39343.1"/>
    <property type="molecule type" value="Genomic_DNA"/>
</dbReference>
<sequence length="173" mass="19105">PQVSSDASSVMLSVKRLCPSFLRTIPSDERQVEILMLPSRRFGWVWISMVGSEGDYGQLGVQALEDQATQRGICVAFKDTVPFSTQPGDERMQSVIRCLARARTAVVVVFSGRQLARVFFESVVLAKLTAEVWIASEDWAISRHISNVPGIWGNGTVLGVAIPQRRVPGLKEF</sequence>
<evidence type="ECO:0000256" key="10">
    <source>
        <dbReference type="ARBA" id="ARBA00023224"/>
    </source>
</evidence>
<dbReference type="InterPro" id="IPR028082">
    <property type="entry name" value="Peripla_BP_I"/>
</dbReference>
<evidence type="ECO:0000259" key="11">
    <source>
        <dbReference type="Pfam" id="PF01094"/>
    </source>
</evidence>
<keyword evidence="5" id="KW-1133">Transmembrane helix</keyword>
<dbReference type="InterPro" id="IPR000068">
    <property type="entry name" value="GPCR_3_Ca_sens_rcpt-rel"/>
</dbReference>
<keyword evidence="8" id="KW-0675">Receptor</keyword>
<keyword evidence="10" id="KW-0807">Transducer</keyword>
<evidence type="ECO:0000256" key="4">
    <source>
        <dbReference type="ARBA" id="ARBA00022729"/>
    </source>
</evidence>
<dbReference type="AlphaFoldDB" id="A0A484GUS5"/>
<keyword evidence="4" id="KW-0732">Signal</keyword>
<comment type="caution">
    <text evidence="12">The sequence shown here is derived from an EMBL/GenBank/DDBJ whole genome shotgun (WGS) entry which is preliminary data.</text>
</comment>
<evidence type="ECO:0000313" key="13">
    <source>
        <dbReference type="Proteomes" id="UP000295264"/>
    </source>
</evidence>
<name>A0A484GUS5_SOUCH</name>
<evidence type="ECO:0000256" key="8">
    <source>
        <dbReference type="ARBA" id="ARBA00023170"/>
    </source>
</evidence>
<dbReference type="GO" id="GO:0050917">
    <property type="term" value="P:sensory perception of umami taste"/>
    <property type="evidence" value="ECO:0007669"/>
    <property type="project" value="TreeGrafter"/>
</dbReference>
<dbReference type="Gene3D" id="3.40.50.2300">
    <property type="match status" value="2"/>
</dbReference>
<keyword evidence="7" id="KW-0472">Membrane</keyword>
<dbReference type="FunFam" id="3.40.50.2300:FF:000016">
    <property type="entry name" value="Taste 1 receptor member 2"/>
    <property type="match status" value="1"/>
</dbReference>
<dbReference type="Pfam" id="PF01094">
    <property type="entry name" value="ANF_receptor"/>
    <property type="match status" value="1"/>
</dbReference>
<feature type="non-terminal residue" evidence="12">
    <location>
        <position position="173"/>
    </location>
</feature>
<accession>A0A484GUS5</accession>
<evidence type="ECO:0000256" key="7">
    <source>
        <dbReference type="ARBA" id="ARBA00023136"/>
    </source>
</evidence>
<dbReference type="SUPFAM" id="SSF53822">
    <property type="entry name" value="Periplasmic binding protein-like I"/>
    <property type="match status" value="1"/>
</dbReference>
<evidence type="ECO:0000256" key="3">
    <source>
        <dbReference type="ARBA" id="ARBA00022692"/>
    </source>
</evidence>